<dbReference type="EMBL" id="JNOM01000135">
    <property type="protein sequence ID" value="KNG85942.1"/>
    <property type="molecule type" value="Genomic_DNA"/>
</dbReference>
<evidence type="ECO:0000256" key="1">
    <source>
        <dbReference type="ARBA" id="ARBA00005664"/>
    </source>
</evidence>
<keyword evidence="6" id="KW-1185">Reference proteome</keyword>
<keyword evidence="4" id="KW-1133">Transmembrane helix</keyword>
<gene>
    <name evidence="5" type="ORF">ANOM_005421</name>
</gene>
<dbReference type="PANTHER" id="PTHR31306">
    <property type="entry name" value="ALPHA-1,6-MANNOSYLTRANSFERASE MNN11-RELATED"/>
    <property type="match status" value="1"/>
</dbReference>
<dbReference type="GeneID" id="26807225"/>
<keyword evidence="4" id="KW-0472">Membrane</keyword>
<dbReference type="Proteomes" id="UP000037505">
    <property type="component" value="Unassembled WGS sequence"/>
</dbReference>
<organism evidence="5 6">
    <name type="scientific">Aspergillus nomiae NRRL (strain ATCC 15546 / NRRL 13137 / CBS 260.88 / M93)</name>
    <dbReference type="NCBI Taxonomy" id="1509407"/>
    <lineage>
        <taxon>Eukaryota</taxon>
        <taxon>Fungi</taxon>
        <taxon>Dikarya</taxon>
        <taxon>Ascomycota</taxon>
        <taxon>Pezizomycotina</taxon>
        <taxon>Eurotiomycetes</taxon>
        <taxon>Eurotiomycetidae</taxon>
        <taxon>Eurotiales</taxon>
        <taxon>Aspergillaceae</taxon>
        <taxon>Aspergillus</taxon>
        <taxon>Aspergillus subgen. Circumdati</taxon>
    </lineage>
</organism>
<comment type="similarity">
    <text evidence="1">Belongs to the glycosyltransferase 34 family.</text>
</comment>
<feature type="non-terminal residue" evidence="5">
    <location>
        <position position="1"/>
    </location>
</feature>
<feature type="transmembrane region" description="Helical" evidence="4">
    <location>
        <begin position="37"/>
        <end position="59"/>
    </location>
</feature>
<dbReference type="OrthoDB" id="205108at2759"/>
<accession>A0A0L1J2I8</accession>
<dbReference type="InterPro" id="IPR008630">
    <property type="entry name" value="Glyco_trans_34"/>
</dbReference>
<dbReference type="AlphaFoldDB" id="A0A0L1J2I8"/>
<dbReference type="GO" id="GO:0006487">
    <property type="term" value="P:protein N-linked glycosylation"/>
    <property type="evidence" value="ECO:0007669"/>
    <property type="project" value="TreeGrafter"/>
</dbReference>
<dbReference type="RefSeq" id="XP_015406865.1">
    <property type="nucleotide sequence ID" value="XM_015550678.1"/>
</dbReference>
<dbReference type="Pfam" id="PF05637">
    <property type="entry name" value="Glyco_transf_34"/>
    <property type="match status" value="1"/>
</dbReference>
<dbReference type="GO" id="GO:0000009">
    <property type="term" value="F:alpha-1,6-mannosyltransferase activity"/>
    <property type="evidence" value="ECO:0007669"/>
    <property type="project" value="TreeGrafter"/>
</dbReference>
<sequence>LGANRSTMQFALPPRRNLNAPLYGRSSRLSLQRRKQLKAVAILGFALVVTYFLLSQLFYSSTGTPAAPAGTSSLVIVTVLDRARWSADYIQKITKNREEYAKQHGYTNFFANISDYETTLESAPRSWGVVPAVRHAMATHPYSKNFFYLDAHALIMDPSKSLESHLLEKSRLDSLMLKDVPVVPPDSIIKTFSHLKPQDVDLILSTDSESLSSGSFVIKQGEFAQTFLDIWFDPLYRNYNFAKAEAHALDHILQWHPTILARLALVPQRTINAYSKDSSGAGADGNYKDGDLVIRFFGCDTDTKRNCEKEMEPYYRLWSKKLKKD</sequence>
<keyword evidence="4" id="KW-0812">Transmembrane</keyword>
<dbReference type="PANTHER" id="PTHR31306:SF10">
    <property type="entry name" value="ALPHA-1,6-MANNOSYLTRANSFERASE MNN11-RELATED"/>
    <property type="match status" value="1"/>
</dbReference>
<dbReference type="InterPro" id="IPR029044">
    <property type="entry name" value="Nucleotide-diphossugar_trans"/>
</dbReference>
<proteinExistence type="inferred from homology"/>
<evidence type="ECO:0000256" key="2">
    <source>
        <dbReference type="ARBA" id="ARBA00022676"/>
    </source>
</evidence>
<reference evidence="5 6" key="1">
    <citation type="submission" date="2014-06" db="EMBL/GenBank/DDBJ databases">
        <title>The Genome of the Aflatoxigenic Filamentous Fungus Aspergillus nomius.</title>
        <authorList>
            <person name="Moore M.G."/>
            <person name="Shannon B.M."/>
            <person name="Brian M.M."/>
        </authorList>
    </citation>
    <scope>NUCLEOTIDE SEQUENCE [LARGE SCALE GENOMIC DNA]</scope>
    <source>
        <strain evidence="5 6">NRRL 13137</strain>
    </source>
</reference>
<name>A0A0L1J2I8_ASPN3</name>
<dbReference type="STRING" id="1509407.A0A0L1J2I8"/>
<comment type="caution">
    <text evidence="5">The sequence shown here is derived from an EMBL/GenBank/DDBJ whole genome shotgun (WGS) entry which is preliminary data.</text>
</comment>
<evidence type="ECO:0000313" key="6">
    <source>
        <dbReference type="Proteomes" id="UP000037505"/>
    </source>
</evidence>
<evidence type="ECO:0000256" key="3">
    <source>
        <dbReference type="ARBA" id="ARBA00022679"/>
    </source>
</evidence>
<dbReference type="GO" id="GO:0000136">
    <property type="term" value="C:mannan polymerase complex"/>
    <property type="evidence" value="ECO:0007669"/>
    <property type="project" value="TreeGrafter"/>
</dbReference>
<keyword evidence="3 5" id="KW-0808">Transferase</keyword>
<keyword evidence="2 5" id="KW-0328">Glycosyltransferase</keyword>
<evidence type="ECO:0000313" key="5">
    <source>
        <dbReference type="EMBL" id="KNG85942.1"/>
    </source>
</evidence>
<evidence type="ECO:0000256" key="4">
    <source>
        <dbReference type="SAM" id="Phobius"/>
    </source>
</evidence>
<dbReference type="Gene3D" id="3.90.550.10">
    <property type="entry name" value="Spore Coat Polysaccharide Biosynthesis Protein SpsA, Chain A"/>
    <property type="match status" value="1"/>
</dbReference>
<dbReference type="FunFam" id="3.90.550.10:FF:000149">
    <property type="entry name" value="Alpha-1,6-mannosyltransferase subunit"/>
    <property type="match status" value="1"/>
</dbReference>
<protein>
    <submittedName>
        <fullName evidence="5">Alpha-1,6-mannosyltransferase subunit</fullName>
    </submittedName>
</protein>